<dbReference type="AlphaFoldDB" id="A0A317CEN2"/>
<keyword evidence="1" id="KW-0732">Signal</keyword>
<evidence type="ECO:0000313" key="3">
    <source>
        <dbReference type="EMBL" id="PWQ96996.1"/>
    </source>
</evidence>
<dbReference type="InterPro" id="IPR036514">
    <property type="entry name" value="SGNH_hydro_sf"/>
</dbReference>
<evidence type="ECO:0000259" key="2">
    <source>
        <dbReference type="Pfam" id="PF13472"/>
    </source>
</evidence>
<sequence length="243" mass="26378">MTIIQPVYALICSLAVALILNSSEVLANDSESEVVDSKKTVLVWGDSLSAAYGIPVEKGWVNLLQAKYRDDLNVINASISGETTQGGLSRLPAALTLHKPDLVLLELGANDGLRGIKTEVMQENLTAMIELIKAAGSEQVLLGIRIPLNYGFTYTQKFEQVYVDLAKQFELPFLPFLLESVALDYDLMQSDGLHPTADAQPQVLGDVLTVVGPAVEKLLGQEDQTVSQNLAQEPQKDEVVVTQ</sequence>
<dbReference type="GO" id="GO:0004622">
    <property type="term" value="F:phosphatidylcholine lysophospholipase activity"/>
    <property type="evidence" value="ECO:0007669"/>
    <property type="project" value="TreeGrafter"/>
</dbReference>
<reference evidence="3 4" key="1">
    <citation type="submission" date="2018-05" db="EMBL/GenBank/DDBJ databases">
        <title>Leucothrix arctica sp. nov., isolated from Arctic seawater.</title>
        <authorList>
            <person name="Choi A."/>
            <person name="Baek K."/>
        </authorList>
    </citation>
    <scope>NUCLEOTIDE SEQUENCE [LARGE SCALE GENOMIC DNA]</scope>
    <source>
        <strain evidence="3 4">IMCC9719</strain>
    </source>
</reference>
<gene>
    <name evidence="3" type="ORF">DKT75_08145</name>
</gene>
<dbReference type="PANTHER" id="PTHR30383">
    <property type="entry name" value="THIOESTERASE 1/PROTEASE 1/LYSOPHOSPHOLIPASE L1"/>
    <property type="match status" value="1"/>
</dbReference>
<feature type="domain" description="SGNH hydrolase-type esterase" evidence="2">
    <location>
        <begin position="45"/>
        <end position="198"/>
    </location>
</feature>
<name>A0A317CEN2_9GAMM</name>
<dbReference type="Gene3D" id="3.40.50.1110">
    <property type="entry name" value="SGNH hydrolase"/>
    <property type="match status" value="1"/>
</dbReference>
<dbReference type="RefSeq" id="WP_109822925.1">
    <property type="nucleotide sequence ID" value="NZ_QGKL01000024.1"/>
</dbReference>
<evidence type="ECO:0000313" key="4">
    <source>
        <dbReference type="Proteomes" id="UP000245506"/>
    </source>
</evidence>
<comment type="caution">
    <text evidence="3">The sequence shown here is derived from an EMBL/GenBank/DDBJ whole genome shotgun (WGS) entry which is preliminary data.</text>
</comment>
<proteinExistence type="predicted"/>
<feature type="signal peptide" evidence="1">
    <location>
        <begin position="1"/>
        <end position="27"/>
    </location>
</feature>
<dbReference type="Pfam" id="PF13472">
    <property type="entry name" value="Lipase_GDSL_2"/>
    <property type="match status" value="1"/>
</dbReference>
<dbReference type="CDD" id="cd01822">
    <property type="entry name" value="Lysophospholipase_L1_like"/>
    <property type="match status" value="1"/>
</dbReference>
<organism evidence="3 4">
    <name type="scientific">Leucothrix arctica</name>
    <dbReference type="NCBI Taxonomy" id="1481894"/>
    <lineage>
        <taxon>Bacteria</taxon>
        <taxon>Pseudomonadati</taxon>
        <taxon>Pseudomonadota</taxon>
        <taxon>Gammaproteobacteria</taxon>
        <taxon>Thiotrichales</taxon>
        <taxon>Thiotrichaceae</taxon>
        <taxon>Leucothrix</taxon>
    </lineage>
</organism>
<dbReference type="InterPro" id="IPR051532">
    <property type="entry name" value="Ester_Hydrolysis_Enzymes"/>
</dbReference>
<dbReference type="SUPFAM" id="SSF52266">
    <property type="entry name" value="SGNH hydrolase"/>
    <property type="match status" value="1"/>
</dbReference>
<accession>A0A317CEN2</accession>
<dbReference type="OrthoDB" id="9786188at2"/>
<evidence type="ECO:0000256" key="1">
    <source>
        <dbReference type="SAM" id="SignalP"/>
    </source>
</evidence>
<dbReference type="InterPro" id="IPR013830">
    <property type="entry name" value="SGNH_hydro"/>
</dbReference>
<keyword evidence="4" id="KW-1185">Reference proteome</keyword>
<dbReference type="EMBL" id="QGKL01000024">
    <property type="protein sequence ID" value="PWQ96996.1"/>
    <property type="molecule type" value="Genomic_DNA"/>
</dbReference>
<protein>
    <submittedName>
        <fullName evidence="3">Arylesterase</fullName>
    </submittedName>
</protein>
<dbReference type="PANTHER" id="PTHR30383:SF24">
    <property type="entry name" value="THIOESTERASE 1_PROTEASE 1_LYSOPHOSPHOLIPASE L1"/>
    <property type="match status" value="1"/>
</dbReference>
<feature type="chain" id="PRO_5016468229" evidence="1">
    <location>
        <begin position="28"/>
        <end position="243"/>
    </location>
</feature>
<dbReference type="Proteomes" id="UP000245506">
    <property type="component" value="Unassembled WGS sequence"/>
</dbReference>